<dbReference type="GO" id="GO:0006508">
    <property type="term" value="P:proteolysis"/>
    <property type="evidence" value="ECO:0007669"/>
    <property type="project" value="UniProtKB-KW"/>
</dbReference>
<dbReference type="Gene3D" id="2.60.40.10">
    <property type="entry name" value="Immunoglobulins"/>
    <property type="match status" value="1"/>
</dbReference>
<evidence type="ECO:0000256" key="1">
    <source>
        <dbReference type="ARBA" id="ARBA00004236"/>
    </source>
</evidence>
<dbReference type="InterPro" id="IPR023346">
    <property type="entry name" value="Lysozyme-like_dom_sf"/>
</dbReference>
<evidence type="ECO:0000256" key="5">
    <source>
        <dbReference type="ARBA" id="ARBA00022676"/>
    </source>
</evidence>
<dbReference type="GO" id="GO:0008360">
    <property type="term" value="P:regulation of cell shape"/>
    <property type="evidence" value="ECO:0007669"/>
    <property type="project" value="UniProtKB-KW"/>
</dbReference>
<dbReference type="InParanoid" id="E8N058"/>
<evidence type="ECO:0000256" key="10">
    <source>
        <dbReference type="ARBA" id="ARBA00023268"/>
    </source>
</evidence>
<dbReference type="GO" id="GO:0030288">
    <property type="term" value="C:outer membrane-bounded periplasmic space"/>
    <property type="evidence" value="ECO:0007669"/>
    <property type="project" value="TreeGrafter"/>
</dbReference>
<gene>
    <name evidence="15" type="ordered locus">ANT_03590</name>
</gene>
<organism evidence="15 16">
    <name type="scientific">Anaerolinea thermophila (strain DSM 14523 / JCM 11388 / NBRC 100420 / UNI-1)</name>
    <dbReference type="NCBI Taxonomy" id="926569"/>
    <lineage>
        <taxon>Bacteria</taxon>
        <taxon>Bacillati</taxon>
        <taxon>Chloroflexota</taxon>
        <taxon>Anaerolineae</taxon>
        <taxon>Anaerolineales</taxon>
        <taxon>Anaerolineaceae</taxon>
        <taxon>Anaerolinea</taxon>
    </lineage>
</organism>
<name>E8N058_ANATU</name>
<keyword evidence="9" id="KW-0472">Membrane</keyword>
<dbReference type="Pfam" id="PF17957">
    <property type="entry name" value="Big_7"/>
    <property type="match status" value="1"/>
</dbReference>
<dbReference type="GO" id="GO:0005886">
    <property type="term" value="C:plasma membrane"/>
    <property type="evidence" value="ECO:0007669"/>
    <property type="project" value="UniProtKB-SubCell"/>
</dbReference>
<keyword evidence="3" id="KW-0121">Carboxypeptidase</keyword>
<evidence type="ECO:0000256" key="6">
    <source>
        <dbReference type="ARBA" id="ARBA00022679"/>
    </source>
</evidence>
<comment type="catalytic activity">
    <reaction evidence="13">
        <text>[GlcNAc-(1-&gt;4)-Mur2Ac(oyl-L-Ala-gamma-D-Glu-L-Lys-D-Ala-D-Ala)](n)-di-trans,octa-cis-undecaprenyl diphosphate + beta-D-GlcNAc-(1-&gt;4)-Mur2Ac(oyl-L-Ala-gamma-D-Glu-L-Lys-D-Ala-D-Ala)-di-trans,octa-cis-undecaprenyl diphosphate = [GlcNAc-(1-&gt;4)-Mur2Ac(oyl-L-Ala-gamma-D-Glu-L-Lys-D-Ala-D-Ala)](n+1)-di-trans,octa-cis-undecaprenyl diphosphate + di-trans,octa-cis-undecaprenyl diphosphate + H(+)</text>
        <dbReference type="Rhea" id="RHEA:23708"/>
        <dbReference type="Rhea" id="RHEA-COMP:9602"/>
        <dbReference type="Rhea" id="RHEA-COMP:9603"/>
        <dbReference type="ChEBI" id="CHEBI:15378"/>
        <dbReference type="ChEBI" id="CHEBI:58405"/>
        <dbReference type="ChEBI" id="CHEBI:60033"/>
        <dbReference type="ChEBI" id="CHEBI:78435"/>
        <dbReference type="EC" id="2.4.99.28"/>
    </reaction>
</comment>
<dbReference type="SUPFAM" id="SSF53955">
    <property type="entry name" value="Lysozyme-like"/>
    <property type="match status" value="1"/>
</dbReference>
<keyword evidence="5" id="KW-0328">Glycosyltransferase</keyword>
<dbReference type="InterPro" id="IPR001264">
    <property type="entry name" value="Glyco_trans_51"/>
</dbReference>
<dbReference type="KEGG" id="atm:ANT_03590"/>
<reference evidence="15 16" key="1">
    <citation type="submission" date="2010-12" db="EMBL/GenBank/DDBJ databases">
        <title>Whole genome sequence of Anaerolinea thermophila UNI-1.</title>
        <authorList>
            <person name="Narita-Yamada S."/>
            <person name="Kishi E."/>
            <person name="Watanabe Y."/>
            <person name="Takasaki K."/>
            <person name="Ankai A."/>
            <person name="Oguchi A."/>
            <person name="Fukui S."/>
            <person name="Takahashi M."/>
            <person name="Yashiro I."/>
            <person name="Hosoyama A."/>
            <person name="Sekiguchi Y."/>
            <person name="Hanada S."/>
            <person name="Fujita N."/>
        </authorList>
    </citation>
    <scope>NUCLEOTIDE SEQUENCE [LARGE SCALE GENOMIC DNA]</scope>
    <source>
        <strain evidence="16">DSM 14523 / JCM 11388 / NBRC 100420 / UNI-1</strain>
    </source>
</reference>
<dbReference type="SUPFAM" id="SSF56601">
    <property type="entry name" value="beta-lactamase/transpeptidase-like"/>
    <property type="match status" value="1"/>
</dbReference>
<evidence type="ECO:0000313" key="15">
    <source>
        <dbReference type="EMBL" id="BAJ62393.1"/>
    </source>
</evidence>
<dbReference type="Proteomes" id="UP000008922">
    <property type="component" value="Chromosome"/>
</dbReference>
<dbReference type="Gene3D" id="1.10.3810.10">
    <property type="entry name" value="Biosynthetic peptidoglycan transglycosylase-like"/>
    <property type="match status" value="1"/>
</dbReference>
<keyword evidence="2" id="KW-1003">Cell membrane</keyword>
<dbReference type="PANTHER" id="PTHR32282:SF11">
    <property type="entry name" value="PENICILLIN-BINDING PROTEIN 1B"/>
    <property type="match status" value="1"/>
</dbReference>
<dbReference type="STRING" id="926569.ANT_03590"/>
<comment type="subcellular location">
    <subcellularLocation>
        <location evidence="1">Cell membrane</location>
    </subcellularLocation>
</comment>
<dbReference type="InterPro" id="IPR050396">
    <property type="entry name" value="Glycosyltr_51/Transpeptidase"/>
</dbReference>
<evidence type="ECO:0000256" key="8">
    <source>
        <dbReference type="ARBA" id="ARBA00022984"/>
    </source>
</evidence>
<dbReference type="GO" id="GO:0071555">
    <property type="term" value="P:cell wall organization"/>
    <property type="evidence" value="ECO:0007669"/>
    <property type="project" value="UniProtKB-KW"/>
</dbReference>
<dbReference type="GO" id="GO:0009252">
    <property type="term" value="P:peptidoglycan biosynthetic process"/>
    <property type="evidence" value="ECO:0007669"/>
    <property type="project" value="UniProtKB-KW"/>
</dbReference>
<dbReference type="EMBL" id="AP012029">
    <property type="protein sequence ID" value="BAJ62393.1"/>
    <property type="molecule type" value="Genomic_DNA"/>
</dbReference>
<keyword evidence="7" id="KW-0133">Cell shape</keyword>
<evidence type="ECO:0000256" key="2">
    <source>
        <dbReference type="ARBA" id="ARBA00022475"/>
    </source>
</evidence>
<dbReference type="RefSeq" id="WP_013558790.1">
    <property type="nucleotide sequence ID" value="NC_014960.1"/>
</dbReference>
<evidence type="ECO:0000256" key="11">
    <source>
        <dbReference type="ARBA" id="ARBA00023316"/>
    </source>
</evidence>
<evidence type="ECO:0000256" key="9">
    <source>
        <dbReference type="ARBA" id="ARBA00023136"/>
    </source>
</evidence>
<dbReference type="PANTHER" id="PTHR32282">
    <property type="entry name" value="BINDING PROTEIN TRANSPEPTIDASE, PUTATIVE-RELATED"/>
    <property type="match status" value="1"/>
</dbReference>
<dbReference type="AlphaFoldDB" id="E8N058"/>
<accession>E8N058</accession>
<evidence type="ECO:0000256" key="3">
    <source>
        <dbReference type="ARBA" id="ARBA00022645"/>
    </source>
</evidence>
<evidence type="ECO:0000259" key="14">
    <source>
        <dbReference type="Pfam" id="PF00912"/>
    </source>
</evidence>
<evidence type="ECO:0000256" key="4">
    <source>
        <dbReference type="ARBA" id="ARBA00022670"/>
    </source>
</evidence>
<feature type="domain" description="Glycosyl transferase family 51" evidence="14">
    <location>
        <begin position="150"/>
        <end position="257"/>
    </location>
</feature>
<dbReference type="InterPro" id="IPR036950">
    <property type="entry name" value="PBP_transglycosylase"/>
</dbReference>
<comment type="catalytic activity">
    <reaction evidence="12">
        <text>Preferential cleavage: (Ac)2-L-Lys-D-Ala-|-D-Ala. Also transpeptidation of peptidyl-alanyl moieties that are N-acyl substituents of D-alanine.</text>
        <dbReference type="EC" id="3.4.16.4"/>
    </reaction>
</comment>
<keyword evidence="10" id="KW-0511">Multifunctional enzyme</keyword>
<dbReference type="OrthoDB" id="152299at2"/>
<keyword evidence="16" id="KW-1185">Reference proteome</keyword>
<evidence type="ECO:0000256" key="12">
    <source>
        <dbReference type="ARBA" id="ARBA00034000"/>
    </source>
</evidence>
<dbReference type="InterPro" id="IPR012338">
    <property type="entry name" value="Beta-lactam/transpept-like"/>
</dbReference>
<keyword evidence="4" id="KW-0645">Protease</keyword>
<evidence type="ECO:0000256" key="13">
    <source>
        <dbReference type="ARBA" id="ARBA00049902"/>
    </source>
</evidence>
<evidence type="ECO:0000313" key="16">
    <source>
        <dbReference type="Proteomes" id="UP000008922"/>
    </source>
</evidence>
<keyword evidence="8" id="KW-0573">Peptidoglycan synthesis</keyword>
<dbReference type="GO" id="GO:0008955">
    <property type="term" value="F:peptidoglycan glycosyltransferase activity"/>
    <property type="evidence" value="ECO:0007669"/>
    <property type="project" value="UniProtKB-EC"/>
</dbReference>
<proteinExistence type="predicted"/>
<keyword evidence="11" id="KW-0961">Cell wall biogenesis/degradation</keyword>
<dbReference type="Pfam" id="PF00912">
    <property type="entry name" value="Transgly"/>
    <property type="match status" value="1"/>
</dbReference>
<dbReference type="InterPro" id="IPR013783">
    <property type="entry name" value="Ig-like_fold"/>
</dbReference>
<dbReference type="HOGENOM" id="CLU_006354_2_4_0"/>
<sequence length="953" mass="104722">MRAVPLALLLKKRQRREWMRRKRGFSPFVRFLMGLLVIVLLALGAGTALTAVWMSQITAGLPDVSTLPDLLSPSGEGVFQPTRLYDRTGQHLLYTLENPGLTRRTLSIDPARPDHLSPEVIRVAIPLLDATFWENPGFDASNLLDPYPQTIAERLVLNLLLDREQPDSRRALRMRLLAAQVVSRYGRRQVLEWYLNSAPFGHLTYGIESAARLYLDKSASELNLAEAALLIPLLNTPALNPLDAPAAAKENQQAALDVLLEKNILTPEEHQRARSTPLRLRESFPESHSVAGAFTTLVLDQVAARLGRQRLERGGLRIITTLDLTLQQELQCSVQAHLAQIQGQSYQAILPDGSPCQMSRLLPTRPPVERASEALTASALVMNPQNAQILAFVGDTSRAGEAAYLSVHPAGTLLLPFALVTAFARAYSPATMVWDLPQDLSLPNLDGTFHGPIRLRTALANDYAGALSRVLQPMGGEVLWQLAQALGLEDLNFGSRSGASWESARFSLPQLAQAYALFPNMGTVYGVQMEDYRPLQPVTVLYVEDGQGNILLDLTQPQSRTLVSAPIAYLMHHVLSDESARWQTLGYPNPLEIGRPAGAKIGRASRGKDLWAVGYTRDHLAVVWMGESTPESQLPSLRVTDVAALWHAAMQYVSRDLPPRDWEVPAGVSTVQVCEPSGLLPTPACPQVVSEVFLTGNEPVAYDTLYQVVQINRETGRRATVFTPPSLVDEKVYMNLPPEALEWAQSQGIEIPPEKYDAIQMPLMPENAQMTHPAPFAMVHGEVIIRGTASGAGFTFYQLQAGEGLNPQSWIEIASGDQPVKNGVLGKWNTTGLEGLYALRLQVIRADQTVDTAILQVTVDNTAPYVRILSPLPEQTFTLKPRQIITLLAEAEDTGGIARVEWWLDGQKIGESRVAPFSLPWQAGEGQHTLLVRAFDAAGNMGETSLITFRVSR</sequence>
<evidence type="ECO:0000256" key="7">
    <source>
        <dbReference type="ARBA" id="ARBA00022960"/>
    </source>
</evidence>
<keyword evidence="6 15" id="KW-0808">Transferase</keyword>
<dbReference type="Gene3D" id="3.40.710.10">
    <property type="entry name" value="DD-peptidase/beta-lactamase superfamily"/>
    <property type="match status" value="1"/>
</dbReference>
<protein>
    <submittedName>
        <fullName evidence="15">Glycosyl transferase, family 51</fullName>
    </submittedName>
</protein>
<keyword evidence="4" id="KW-0378">Hydrolase</keyword>
<dbReference type="GO" id="GO:0009002">
    <property type="term" value="F:serine-type D-Ala-D-Ala carboxypeptidase activity"/>
    <property type="evidence" value="ECO:0007669"/>
    <property type="project" value="UniProtKB-EC"/>
</dbReference>
<dbReference type="eggNOG" id="COG0744">
    <property type="taxonomic scope" value="Bacteria"/>
</dbReference>